<keyword evidence="1" id="KW-0732">Signal</keyword>
<reference evidence="2" key="2">
    <citation type="submission" date="2019-03" db="EMBL/GenBank/DDBJ databases">
        <title>Unravelling the molecular evolution of spider venoms.</title>
        <authorList>
            <person name="Pineda S."/>
        </authorList>
    </citation>
    <scope>NUCLEOTIDE SEQUENCE</scope>
</reference>
<protein>
    <submittedName>
        <fullName evidence="2">U15-Saltitoxin-Pre1b_1</fullName>
    </submittedName>
</protein>
<dbReference type="AlphaFoldDB" id="A0A482ZA95"/>
<name>A0A482ZA95_9ARAC</name>
<proteinExistence type="predicted"/>
<reference evidence="2" key="1">
    <citation type="submission" date="2017-03" db="EMBL/GenBank/DDBJ databases">
        <authorList>
            <person name="Braembl D."/>
        </authorList>
    </citation>
    <scope>NUCLEOTIDE SEQUENCE</scope>
</reference>
<feature type="chain" id="PRO_5019798833" evidence="1">
    <location>
        <begin position="21"/>
        <end position="72"/>
    </location>
</feature>
<evidence type="ECO:0000313" key="2">
    <source>
        <dbReference type="EMBL" id="SMD29056.1"/>
    </source>
</evidence>
<sequence length="72" mass="8095">MYRAIIVFAVAILVVSEVKSQIEEQCGLRRCRAGQCCVRDGILFEVTTAQKYQEEDNCVLQCLPSVVPVKMD</sequence>
<feature type="signal peptide" evidence="1">
    <location>
        <begin position="1"/>
        <end position="20"/>
    </location>
</feature>
<organism evidence="2">
    <name type="scientific">Phidippus regius</name>
    <dbReference type="NCBI Taxonomy" id="1905328"/>
    <lineage>
        <taxon>Eukaryota</taxon>
        <taxon>Metazoa</taxon>
        <taxon>Ecdysozoa</taxon>
        <taxon>Arthropoda</taxon>
        <taxon>Chelicerata</taxon>
        <taxon>Arachnida</taxon>
        <taxon>Araneae</taxon>
        <taxon>Araneomorphae</taxon>
        <taxon>Entelegynae</taxon>
        <taxon>Dionycha</taxon>
        <taxon>Salticidae</taxon>
        <taxon>Salticinae</taxon>
        <taxon>Salticoida</taxon>
        <taxon>Dendryphantini</taxon>
        <taxon>Phidippus</taxon>
    </lineage>
</organism>
<evidence type="ECO:0000256" key="1">
    <source>
        <dbReference type="SAM" id="SignalP"/>
    </source>
</evidence>
<dbReference type="EMBL" id="HAGL01000029">
    <property type="protein sequence ID" value="SMD29056.1"/>
    <property type="molecule type" value="Transcribed_RNA"/>
</dbReference>
<accession>A0A482ZA95</accession>